<accession>A0A5C3PLT9</accession>
<dbReference type="EMBL" id="ML211084">
    <property type="protein sequence ID" value="TFK89190.1"/>
    <property type="molecule type" value="Genomic_DNA"/>
</dbReference>
<dbReference type="STRING" id="1314778.A0A5C3PLT9"/>
<protein>
    <recommendedName>
        <fullName evidence="3">F-box domain-containing protein</fullName>
    </recommendedName>
</protein>
<evidence type="ECO:0000313" key="1">
    <source>
        <dbReference type="EMBL" id="TFK89190.1"/>
    </source>
</evidence>
<gene>
    <name evidence="1" type="ORF">K466DRAFT_519344</name>
</gene>
<dbReference type="InParanoid" id="A0A5C3PLT9"/>
<evidence type="ECO:0008006" key="3">
    <source>
        <dbReference type="Google" id="ProtNLM"/>
    </source>
</evidence>
<keyword evidence="2" id="KW-1185">Reference proteome</keyword>
<organism evidence="1 2">
    <name type="scientific">Polyporus arcularius HHB13444</name>
    <dbReference type="NCBI Taxonomy" id="1314778"/>
    <lineage>
        <taxon>Eukaryota</taxon>
        <taxon>Fungi</taxon>
        <taxon>Dikarya</taxon>
        <taxon>Basidiomycota</taxon>
        <taxon>Agaricomycotina</taxon>
        <taxon>Agaricomycetes</taxon>
        <taxon>Polyporales</taxon>
        <taxon>Polyporaceae</taxon>
        <taxon>Polyporus</taxon>
    </lineage>
</organism>
<dbReference type="Proteomes" id="UP000308197">
    <property type="component" value="Unassembled WGS sequence"/>
</dbReference>
<evidence type="ECO:0000313" key="2">
    <source>
        <dbReference type="Proteomes" id="UP000308197"/>
    </source>
</evidence>
<proteinExistence type="predicted"/>
<reference evidence="1 2" key="1">
    <citation type="journal article" date="2019" name="Nat. Ecol. Evol.">
        <title>Megaphylogeny resolves global patterns of mushroom evolution.</title>
        <authorList>
            <person name="Varga T."/>
            <person name="Krizsan K."/>
            <person name="Foldi C."/>
            <person name="Dima B."/>
            <person name="Sanchez-Garcia M."/>
            <person name="Sanchez-Ramirez S."/>
            <person name="Szollosi G.J."/>
            <person name="Szarkandi J.G."/>
            <person name="Papp V."/>
            <person name="Albert L."/>
            <person name="Andreopoulos W."/>
            <person name="Angelini C."/>
            <person name="Antonin V."/>
            <person name="Barry K.W."/>
            <person name="Bougher N.L."/>
            <person name="Buchanan P."/>
            <person name="Buyck B."/>
            <person name="Bense V."/>
            <person name="Catcheside P."/>
            <person name="Chovatia M."/>
            <person name="Cooper J."/>
            <person name="Damon W."/>
            <person name="Desjardin D."/>
            <person name="Finy P."/>
            <person name="Geml J."/>
            <person name="Haridas S."/>
            <person name="Hughes K."/>
            <person name="Justo A."/>
            <person name="Karasinski D."/>
            <person name="Kautmanova I."/>
            <person name="Kiss B."/>
            <person name="Kocsube S."/>
            <person name="Kotiranta H."/>
            <person name="LaButti K.M."/>
            <person name="Lechner B.E."/>
            <person name="Liimatainen K."/>
            <person name="Lipzen A."/>
            <person name="Lukacs Z."/>
            <person name="Mihaltcheva S."/>
            <person name="Morgado L.N."/>
            <person name="Niskanen T."/>
            <person name="Noordeloos M.E."/>
            <person name="Ohm R.A."/>
            <person name="Ortiz-Santana B."/>
            <person name="Ovrebo C."/>
            <person name="Racz N."/>
            <person name="Riley R."/>
            <person name="Savchenko A."/>
            <person name="Shiryaev A."/>
            <person name="Soop K."/>
            <person name="Spirin V."/>
            <person name="Szebenyi C."/>
            <person name="Tomsovsky M."/>
            <person name="Tulloss R.E."/>
            <person name="Uehling J."/>
            <person name="Grigoriev I.V."/>
            <person name="Vagvolgyi C."/>
            <person name="Papp T."/>
            <person name="Martin F.M."/>
            <person name="Miettinen O."/>
            <person name="Hibbett D.S."/>
            <person name="Nagy L.G."/>
        </authorList>
    </citation>
    <scope>NUCLEOTIDE SEQUENCE [LARGE SCALE GENOMIC DNA]</scope>
    <source>
        <strain evidence="1 2">HHB13444</strain>
    </source>
</reference>
<dbReference type="AlphaFoldDB" id="A0A5C3PLT9"/>
<name>A0A5C3PLT9_9APHY</name>
<sequence>MSSLPQFPYILLDVAEKIIDQLNGDNPSLRSCTLTCRGWHPRARYHLMASIRIRSREDLSSIYDYFCCNPLLAGVVRNLSIAPDDSESNPLFLLQAIPVFLLSRLPNIRRYSIGHRFLHTGIALHASTLKCINTYLHVEELGLGPLSFCTLPELARLLLALPRLRRLGCTDLNIRPPTATTTAVGTNRFRDRCRLSEVDVWNTSIRVVGLIAQISLSSLAVLRVDLDRFAELPGLEPDVGWVDGMLSSFD</sequence>